<dbReference type="PROSITE" id="PS50896">
    <property type="entry name" value="LISH"/>
    <property type="match status" value="1"/>
</dbReference>
<accession>A0A8C3CXQ1</accession>
<dbReference type="Proteomes" id="UP000694556">
    <property type="component" value="Chromosome 6"/>
</dbReference>
<sequence>MAARRAVPSDLFPLVLGFLREHRFEAAARAFAREAAAQRSASSCFNAYLIMINNSKFDQQNFL</sequence>
<reference evidence="1" key="2">
    <citation type="submission" date="2025-08" db="UniProtKB">
        <authorList>
            <consortium name="Ensembl"/>
        </authorList>
    </citation>
    <scope>IDENTIFICATION</scope>
</reference>
<evidence type="ECO:0008006" key="3">
    <source>
        <dbReference type="Google" id="ProtNLM"/>
    </source>
</evidence>
<evidence type="ECO:0000313" key="1">
    <source>
        <dbReference type="Ensembl" id="ENSCMMP00000026981.1"/>
    </source>
</evidence>
<dbReference type="InterPro" id="IPR006594">
    <property type="entry name" value="LisH"/>
</dbReference>
<keyword evidence="2" id="KW-1185">Reference proteome</keyword>
<name>A0A8C3CXQ1_CAIMO</name>
<dbReference type="AlphaFoldDB" id="A0A8C3CXQ1"/>
<protein>
    <recommendedName>
        <fullName evidence="3">LisH domain-containing protein</fullName>
    </recommendedName>
</protein>
<reference evidence="1" key="1">
    <citation type="submission" date="2018-09" db="EMBL/GenBank/DDBJ databases">
        <title>Common duck and Muscovy duck high density SNP chip.</title>
        <authorList>
            <person name="Vignal A."/>
            <person name="Thebault N."/>
            <person name="Warren W.C."/>
        </authorList>
    </citation>
    <scope>NUCLEOTIDE SEQUENCE [LARGE SCALE GENOMIC DNA]</scope>
</reference>
<evidence type="ECO:0000313" key="2">
    <source>
        <dbReference type="Proteomes" id="UP000694556"/>
    </source>
</evidence>
<organism evidence="1 2">
    <name type="scientific">Cairina moschata</name>
    <name type="common">Muscovy duck</name>
    <dbReference type="NCBI Taxonomy" id="8855"/>
    <lineage>
        <taxon>Eukaryota</taxon>
        <taxon>Metazoa</taxon>
        <taxon>Chordata</taxon>
        <taxon>Craniata</taxon>
        <taxon>Vertebrata</taxon>
        <taxon>Euteleostomi</taxon>
        <taxon>Archelosauria</taxon>
        <taxon>Archosauria</taxon>
        <taxon>Dinosauria</taxon>
        <taxon>Saurischia</taxon>
        <taxon>Theropoda</taxon>
        <taxon>Coelurosauria</taxon>
        <taxon>Aves</taxon>
        <taxon>Neognathae</taxon>
        <taxon>Galloanserae</taxon>
        <taxon>Anseriformes</taxon>
        <taxon>Anatidae</taxon>
        <taxon>Anatinae</taxon>
        <taxon>Cairina</taxon>
    </lineage>
</organism>
<dbReference type="Pfam" id="PF08513">
    <property type="entry name" value="LisH"/>
    <property type="match status" value="1"/>
</dbReference>
<dbReference type="Ensembl" id="ENSCMMT00000029455.1">
    <property type="protein sequence ID" value="ENSCMMP00000026981.1"/>
    <property type="gene ID" value="ENSCMMG00000016553.1"/>
</dbReference>
<reference evidence="1" key="3">
    <citation type="submission" date="2025-09" db="UniProtKB">
        <authorList>
            <consortium name="Ensembl"/>
        </authorList>
    </citation>
    <scope>IDENTIFICATION</scope>
</reference>
<proteinExistence type="predicted"/>